<dbReference type="Proteomes" id="UP000265520">
    <property type="component" value="Unassembled WGS sequence"/>
</dbReference>
<keyword evidence="1" id="KW-0812">Transmembrane</keyword>
<feature type="transmembrane region" description="Helical" evidence="1">
    <location>
        <begin position="34"/>
        <end position="55"/>
    </location>
</feature>
<reference evidence="2 3" key="1">
    <citation type="journal article" date="2018" name="Front. Plant Sci.">
        <title>Red Clover (Trifolium pratense) and Zigzag Clover (T. medium) - A Picture of Genomic Similarities and Differences.</title>
        <authorList>
            <person name="Dluhosova J."/>
            <person name="Istvanek J."/>
            <person name="Nedelnik J."/>
            <person name="Repkova J."/>
        </authorList>
    </citation>
    <scope>NUCLEOTIDE SEQUENCE [LARGE SCALE GENOMIC DNA]</scope>
    <source>
        <strain evidence="3">cv. 10/8</strain>
        <tissue evidence="2">Leaf</tissue>
    </source>
</reference>
<proteinExistence type="predicted"/>
<evidence type="ECO:0000256" key="1">
    <source>
        <dbReference type="SAM" id="Phobius"/>
    </source>
</evidence>
<name>A0A392NG65_9FABA</name>
<comment type="caution">
    <text evidence="2">The sequence shown here is derived from an EMBL/GenBank/DDBJ whole genome shotgun (WGS) entry which is preliminary data.</text>
</comment>
<dbReference type="PANTHER" id="PTHR11439:SF484">
    <property type="entry name" value="REVERSE TRANSCRIPTASE TY1_COPIA-TYPE DOMAIN-CONTAINING PROTEIN"/>
    <property type="match status" value="1"/>
</dbReference>
<keyword evidence="3" id="KW-1185">Reference proteome</keyword>
<protein>
    <submittedName>
        <fullName evidence="2">Uncharacterized protein</fullName>
    </submittedName>
</protein>
<keyword evidence="1" id="KW-1133">Transmembrane helix</keyword>
<organism evidence="2 3">
    <name type="scientific">Trifolium medium</name>
    <dbReference type="NCBI Taxonomy" id="97028"/>
    <lineage>
        <taxon>Eukaryota</taxon>
        <taxon>Viridiplantae</taxon>
        <taxon>Streptophyta</taxon>
        <taxon>Embryophyta</taxon>
        <taxon>Tracheophyta</taxon>
        <taxon>Spermatophyta</taxon>
        <taxon>Magnoliopsida</taxon>
        <taxon>eudicotyledons</taxon>
        <taxon>Gunneridae</taxon>
        <taxon>Pentapetalae</taxon>
        <taxon>rosids</taxon>
        <taxon>fabids</taxon>
        <taxon>Fabales</taxon>
        <taxon>Fabaceae</taxon>
        <taxon>Papilionoideae</taxon>
        <taxon>50 kb inversion clade</taxon>
        <taxon>NPAAA clade</taxon>
        <taxon>Hologalegina</taxon>
        <taxon>IRL clade</taxon>
        <taxon>Trifolieae</taxon>
        <taxon>Trifolium</taxon>
    </lineage>
</organism>
<dbReference type="EMBL" id="LXQA010038699">
    <property type="protein sequence ID" value="MCH98857.1"/>
    <property type="molecule type" value="Genomic_DNA"/>
</dbReference>
<evidence type="ECO:0000313" key="2">
    <source>
        <dbReference type="EMBL" id="MCH98857.1"/>
    </source>
</evidence>
<dbReference type="PANTHER" id="PTHR11439">
    <property type="entry name" value="GAG-POL-RELATED RETROTRANSPOSON"/>
    <property type="match status" value="1"/>
</dbReference>
<accession>A0A392NG65</accession>
<dbReference type="AlphaFoldDB" id="A0A392NG65"/>
<evidence type="ECO:0000313" key="3">
    <source>
        <dbReference type="Proteomes" id="UP000265520"/>
    </source>
</evidence>
<gene>
    <name evidence="2" type="ORF">A2U01_0019866</name>
</gene>
<sequence>MTRPDISFVVSVGQFLNSPCGSQWDAVMQIGMDVLVINVQHLVIVFLLEGILFLGKAKKQSVVARSRAETEYRAMALTQYELIWLNSND</sequence>
<keyword evidence="1" id="KW-0472">Membrane</keyword>